<comment type="caution">
    <text evidence="1">The sequence shown here is derived from an EMBL/GenBank/DDBJ whole genome shotgun (WGS) entry which is preliminary data.</text>
</comment>
<evidence type="ECO:0000313" key="1">
    <source>
        <dbReference type="EMBL" id="PCD41336.1"/>
    </source>
</evidence>
<reference evidence="1 2" key="1">
    <citation type="journal article" date="2016" name="Environ. Microbiol.">
        <title>Effector profiles distinguish formae speciales of Fusarium oxysporum.</title>
        <authorList>
            <person name="van Dam P."/>
            <person name="Fokkens L."/>
            <person name="Schmidt S.M."/>
            <person name="Linmans J.H."/>
            <person name="Kistler H.C."/>
            <person name="Ma L.J."/>
            <person name="Rep M."/>
        </authorList>
    </citation>
    <scope>NUCLEOTIDE SEQUENCE [LARGE SCALE GENOMIC DNA]</scope>
    <source>
        <strain evidence="1 2">Forc016</strain>
    </source>
</reference>
<dbReference type="Proteomes" id="UP000219602">
    <property type="component" value="Chromosome 4"/>
</dbReference>
<sequence length="77" mass="8767">MAMFRWINAYSVRGPLTRTLPYLAQKELRLDCMRNRSCMSGATACSLPALIYHRDQLLLSHSHDKTTLVFHTALSSV</sequence>
<proteinExistence type="predicted"/>
<organism evidence="1 2">
    <name type="scientific">Fusarium oxysporum f. sp. radicis-cucumerinum</name>
    <dbReference type="NCBI Taxonomy" id="327505"/>
    <lineage>
        <taxon>Eukaryota</taxon>
        <taxon>Fungi</taxon>
        <taxon>Dikarya</taxon>
        <taxon>Ascomycota</taxon>
        <taxon>Pezizomycotina</taxon>
        <taxon>Sordariomycetes</taxon>
        <taxon>Hypocreomycetidae</taxon>
        <taxon>Hypocreales</taxon>
        <taxon>Nectriaceae</taxon>
        <taxon>Fusarium</taxon>
        <taxon>Fusarium oxysporum species complex</taxon>
    </lineage>
</organism>
<dbReference type="EMBL" id="MABQ02000003">
    <property type="protein sequence ID" value="PCD41336.1"/>
    <property type="molecule type" value="Genomic_DNA"/>
</dbReference>
<protein>
    <submittedName>
        <fullName evidence="1">Uncharacterized protein</fullName>
    </submittedName>
</protein>
<name>A0A2H3HFM5_FUSOX</name>
<accession>A0A2H3HFM5</accession>
<evidence type="ECO:0000313" key="2">
    <source>
        <dbReference type="Proteomes" id="UP000219602"/>
    </source>
</evidence>
<reference evidence="1 2" key="2">
    <citation type="journal article" date="2017" name="Sci. Rep.">
        <title>A mobile pathogenicity chromosome in Fusarium oxysporum for infection of multiple cucurbit species.</title>
        <authorList>
            <person name="van Dam P."/>
            <person name="Fokkens L."/>
            <person name="Ayukawa Y."/>
            <person name="van der Gragt M."/>
            <person name="Ter Horst A."/>
            <person name="Brankovics B."/>
            <person name="Houterman P.M."/>
            <person name="Arie T."/>
            <person name="Rep M."/>
        </authorList>
    </citation>
    <scope>NUCLEOTIDE SEQUENCE [LARGE SCALE GENOMIC DNA]</scope>
    <source>
        <strain evidence="1 2">Forc016</strain>
    </source>
</reference>
<gene>
    <name evidence="1" type="ORF">AU210_003892</name>
</gene>
<dbReference type="AlphaFoldDB" id="A0A2H3HFM5"/>